<gene>
    <name evidence="6" type="ORF">GB883_15075</name>
</gene>
<dbReference type="GO" id="GO:0008652">
    <property type="term" value="P:amino acid biosynthetic process"/>
    <property type="evidence" value="ECO:0007669"/>
    <property type="project" value="UniProtKB-ARBA"/>
</dbReference>
<dbReference type="OrthoDB" id="9805628at2"/>
<evidence type="ECO:0000256" key="1">
    <source>
        <dbReference type="ARBA" id="ARBA00001933"/>
    </source>
</evidence>
<dbReference type="EMBL" id="WHJE01000084">
    <property type="protein sequence ID" value="KAE8763260.1"/>
    <property type="molecule type" value="Genomic_DNA"/>
</dbReference>
<dbReference type="PANTHER" id="PTHR42743">
    <property type="entry name" value="AMINO-ACID AMINOTRANSFERASE"/>
    <property type="match status" value="1"/>
</dbReference>
<dbReference type="FunFam" id="3.20.10.10:FF:000002">
    <property type="entry name" value="D-alanine aminotransferase"/>
    <property type="match status" value="1"/>
</dbReference>
<evidence type="ECO:0000256" key="4">
    <source>
        <dbReference type="RuleBase" id="RU004106"/>
    </source>
</evidence>
<keyword evidence="6" id="KW-0032">Aminotransferase</keyword>
<dbReference type="GO" id="GO:0008483">
    <property type="term" value="F:transaminase activity"/>
    <property type="evidence" value="ECO:0007669"/>
    <property type="project" value="UniProtKB-KW"/>
</dbReference>
<keyword evidence="6" id="KW-0808">Transferase</keyword>
<accession>A0A7J5ULV2</accession>
<reference evidence="6 7" key="1">
    <citation type="submission" date="2019-10" db="EMBL/GenBank/DDBJ databases">
        <title>Georgenia wutianyii sp. nov. and Georgenia yuyongxinii sp. nov. isolated from plateau pika (Ochotona curzoniae) in the Qinghai-Tibet plateau of China.</title>
        <authorList>
            <person name="Tian Z."/>
        </authorList>
    </citation>
    <scope>NUCLEOTIDE SEQUENCE [LARGE SCALE GENOMIC DNA]</scope>
    <source>
        <strain evidence="6 7">DSM 21501</strain>
    </source>
</reference>
<proteinExistence type="inferred from homology"/>
<evidence type="ECO:0000313" key="7">
    <source>
        <dbReference type="Proteomes" id="UP000451860"/>
    </source>
</evidence>
<dbReference type="PANTHER" id="PTHR42743:SF11">
    <property type="entry name" value="AMINODEOXYCHORISMATE LYASE"/>
    <property type="match status" value="1"/>
</dbReference>
<dbReference type="RefSeq" id="WP_152204689.1">
    <property type="nucleotide sequence ID" value="NZ_VUKF01000067.1"/>
</dbReference>
<evidence type="ECO:0000256" key="5">
    <source>
        <dbReference type="RuleBase" id="RU004516"/>
    </source>
</evidence>
<dbReference type="PROSITE" id="PS00770">
    <property type="entry name" value="AA_TRANSFER_CLASS_4"/>
    <property type="match status" value="1"/>
</dbReference>
<dbReference type="InterPro" id="IPR001544">
    <property type="entry name" value="Aminotrans_IV"/>
</dbReference>
<dbReference type="Proteomes" id="UP000451860">
    <property type="component" value="Unassembled WGS sequence"/>
</dbReference>
<dbReference type="SUPFAM" id="SSF56752">
    <property type="entry name" value="D-aminoacid aminotransferase-like PLP-dependent enzymes"/>
    <property type="match status" value="1"/>
</dbReference>
<dbReference type="InterPro" id="IPR018300">
    <property type="entry name" value="Aminotrans_IV_CS"/>
</dbReference>
<evidence type="ECO:0000313" key="6">
    <source>
        <dbReference type="EMBL" id="KAE8763260.1"/>
    </source>
</evidence>
<dbReference type="InterPro" id="IPR043131">
    <property type="entry name" value="BCAT-like_N"/>
</dbReference>
<dbReference type="InterPro" id="IPR036038">
    <property type="entry name" value="Aminotransferase-like"/>
</dbReference>
<dbReference type="Gene3D" id="3.30.470.10">
    <property type="match status" value="1"/>
</dbReference>
<comment type="similarity">
    <text evidence="2 4">Belongs to the class-IV pyridoxal-phosphate-dependent aminotransferase family.</text>
</comment>
<organism evidence="6 7">
    <name type="scientific">Georgenia thermotolerans</name>
    <dbReference type="NCBI Taxonomy" id="527326"/>
    <lineage>
        <taxon>Bacteria</taxon>
        <taxon>Bacillati</taxon>
        <taxon>Actinomycetota</taxon>
        <taxon>Actinomycetes</taxon>
        <taxon>Micrococcales</taxon>
        <taxon>Bogoriellaceae</taxon>
        <taxon>Georgenia</taxon>
    </lineage>
</organism>
<comment type="cofactor">
    <cofactor evidence="1 5">
        <name>pyridoxal 5'-phosphate</name>
        <dbReference type="ChEBI" id="CHEBI:597326"/>
    </cofactor>
</comment>
<sequence>MASENRVVLWFDGALRDPDEPLLRATDHGLTVGDGVFEACELLNGKPFALTRHLDRLERSAEGLGLPKPDREEVARAVEEVTAAWGTDLARIRILWTAGEGPLGSDAAWGPGTLVVAAGAVGAPRAARVAVVPWVRNERSAIAGLKTTSYAENVRALAWAKAHGADEAVFANTRGELCEGTGTNVFVEADGVLLTPPLESGCLAGVTRAIVMEWALGAGIEVREETLDIAVMDEARHVALTSSTRGMVPVVAVNGRELEPGPLTEQVAEIYTRQHVVDVDP</sequence>
<dbReference type="AlphaFoldDB" id="A0A7J5ULV2"/>
<dbReference type="Gene3D" id="3.20.10.10">
    <property type="entry name" value="D-amino Acid Aminotransferase, subunit A, domain 2"/>
    <property type="match status" value="1"/>
</dbReference>
<comment type="caution">
    <text evidence="6">The sequence shown here is derived from an EMBL/GenBank/DDBJ whole genome shotgun (WGS) entry which is preliminary data.</text>
</comment>
<evidence type="ECO:0000256" key="3">
    <source>
        <dbReference type="ARBA" id="ARBA00022898"/>
    </source>
</evidence>
<evidence type="ECO:0000256" key="2">
    <source>
        <dbReference type="ARBA" id="ARBA00009320"/>
    </source>
</evidence>
<name>A0A7J5ULV2_9MICO</name>
<protein>
    <submittedName>
        <fullName evidence="6">Aminotransferase IV</fullName>
    </submittedName>
</protein>
<dbReference type="GO" id="GO:0005829">
    <property type="term" value="C:cytosol"/>
    <property type="evidence" value="ECO:0007669"/>
    <property type="project" value="TreeGrafter"/>
</dbReference>
<dbReference type="GO" id="GO:0046394">
    <property type="term" value="P:carboxylic acid biosynthetic process"/>
    <property type="evidence" value="ECO:0007669"/>
    <property type="project" value="UniProtKB-ARBA"/>
</dbReference>
<dbReference type="InterPro" id="IPR043132">
    <property type="entry name" value="BCAT-like_C"/>
</dbReference>
<dbReference type="InterPro" id="IPR050571">
    <property type="entry name" value="Class-IV_PLP-Dep_Aminotrnsfr"/>
</dbReference>
<dbReference type="Pfam" id="PF01063">
    <property type="entry name" value="Aminotran_4"/>
    <property type="match status" value="1"/>
</dbReference>
<keyword evidence="3 5" id="KW-0663">Pyridoxal phosphate</keyword>
<keyword evidence="7" id="KW-1185">Reference proteome</keyword>